<evidence type="ECO:0000313" key="2">
    <source>
        <dbReference type="EMBL" id="NMF58799.1"/>
    </source>
</evidence>
<dbReference type="SUPFAM" id="SSF50341">
    <property type="entry name" value="CheW-like"/>
    <property type="match status" value="1"/>
</dbReference>
<name>A0ABX1LVH6_9CYAN</name>
<proteinExistence type="predicted"/>
<dbReference type="Pfam" id="PF01584">
    <property type="entry name" value="CheW"/>
    <property type="match status" value="1"/>
</dbReference>
<keyword evidence="3" id="KW-1185">Reference proteome</keyword>
<dbReference type="SMART" id="SM00260">
    <property type="entry name" value="CheW"/>
    <property type="match status" value="1"/>
</dbReference>
<dbReference type="RefSeq" id="WP_169363653.1">
    <property type="nucleotide sequence ID" value="NZ_JAAVJL010000001.1"/>
</dbReference>
<evidence type="ECO:0000313" key="3">
    <source>
        <dbReference type="Proteomes" id="UP000738376"/>
    </source>
</evidence>
<protein>
    <recommendedName>
        <fullName evidence="1">CheW-like domain-containing protein</fullName>
    </recommendedName>
</protein>
<dbReference type="PROSITE" id="PS50851">
    <property type="entry name" value="CHEW"/>
    <property type="match status" value="1"/>
</dbReference>
<feature type="domain" description="CheW-like" evidence="1">
    <location>
        <begin position="18"/>
        <end position="169"/>
    </location>
</feature>
<dbReference type="Proteomes" id="UP000738376">
    <property type="component" value="Unassembled WGS sequence"/>
</dbReference>
<dbReference type="InterPro" id="IPR036061">
    <property type="entry name" value="CheW-like_dom_sf"/>
</dbReference>
<accession>A0ABX1LVH6</accession>
<organism evidence="2 3">
    <name type="scientific">Pseudanabaena yagii GIHE-NHR1</name>
    <dbReference type="NCBI Taxonomy" id="2722753"/>
    <lineage>
        <taxon>Bacteria</taxon>
        <taxon>Bacillati</taxon>
        <taxon>Cyanobacteriota</taxon>
        <taxon>Cyanophyceae</taxon>
        <taxon>Pseudanabaenales</taxon>
        <taxon>Pseudanabaenaceae</taxon>
        <taxon>Pseudanabaena</taxon>
        <taxon>Pseudanabaena yagii</taxon>
    </lineage>
</organism>
<evidence type="ECO:0000259" key="1">
    <source>
        <dbReference type="PROSITE" id="PS50851"/>
    </source>
</evidence>
<dbReference type="EMBL" id="JAAVJL010000001">
    <property type="protein sequence ID" value="NMF58799.1"/>
    <property type="molecule type" value="Genomic_DNA"/>
</dbReference>
<dbReference type="Gene3D" id="2.40.50.180">
    <property type="entry name" value="CheA-289, Domain 4"/>
    <property type="match status" value="1"/>
</dbReference>
<gene>
    <name evidence="2" type="ORF">HC246_12390</name>
</gene>
<comment type="caution">
    <text evidence="2">The sequence shown here is derived from an EMBL/GenBank/DDBJ whole genome shotgun (WGS) entry which is preliminary data.</text>
</comment>
<sequence>MSSLTIELREEQTQAIAGLPHLSLNLGQDIVAAVQLKFVRETLVLAAERFTQMPNVHPCLMGLVEHRSNVFWVLDLPQLLGFTPLESSAIETHIAVLQIGDAFLGLGVYRIGRVVRFSETEIVSPQELPKTNILIETVPFLRGWVAQSGETSEHLHVLDAEAIASHKFAL</sequence>
<dbReference type="InterPro" id="IPR002545">
    <property type="entry name" value="CheW-lke_dom"/>
</dbReference>
<reference evidence="2 3" key="1">
    <citation type="submission" date="2020-03" db="EMBL/GenBank/DDBJ databases">
        <title>Draft Genome Sequence of 2-Methylisoborneol Producing Pseudanabaena yagii Strain GIHE-NHR1 Isolated from North Han River in South Korea.</title>
        <authorList>
            <person name="Jeong J."/>
        </authorList>
    </citation>
    <scope>NUCLEOTIDE SEQUENCE [LARGE SCALE GENOMIC DNA]</scope>
    <source>
        <strain evidence="2 3">GIHE-NHR1</strain>
    </source>
</reference>